<dbReference type="PANTHER" id="PTHR39166">
    <property type="entry name" value="BLL1166 PROTEIN"/>
    <property type="match status" value="1"/>
</dbReference>
<dbReference type="RefSeq" id="WP_226684086.1">
    <property type="nucleotide sequence ID" value="NZ_JAIVLE010000003.1"/>
</dbReference>
<evidence type="ECO:0000313" key="1">
    <source>
        <dbReference type="EMBL" id="MDX6017427.1"/>
    </source>
</evidence>
<gene>
    <name evidence="1" type="ORF">SIL79_13955</name>
</gene>
<dbReference type="Pfam" id="PF06042">
    <property type="entry name" value="NTP_transf_6"/>
    <property type="match status" value="1"/>
</dbReference>
<name>A0ABU4QDC3_9GAMM</name>
<protein>
    <submittedName>
        <fullName evidence="1">Nucleotidyltransferase family protein</fullName>
    </submittedName>
</protein>
<evidence type="ECO:0000313" key="2">
    <source>
        <dbReference type="Proteomes" id="UP001272773"/>
    </source>
</evidence>
<reference evidence="1 2" key="1">
    <citation type="submission" date="2023-11" db="EMBL/GenBank/DDBJ databases">
        <title>MicrobeMod: A computational toolkit for identifying prokaryotic methylation and restriction-modification with nanopore sequencing.</title>
        <authorList>
            <person name="Crits-Christoph A."/>
            <person name="Kang S.C."/>
            <person name="Lee H."/>
            <person name="Ostrov N."/>
        </authorList>
    </citation>
    <scope>NUCLEOTIDE SEQUENCE [LARGE SCALE GENOMIC DNA]</scope>
    <source>
        <strain evidence="1 2">ATCC BAA-2732</strain>
    </source>
</reference>
<dbReference type="GeneID" id="88624633"/>
<proteinExistence type="predicted"/>
<dbReference type="PANTHER" id="PTHR39166:SF1">
    <property type="entry name" value="BLL1166 PROTEIN"/>
    <property type="match status" value="1"/>
</dbReference>
<organism evidence="1 2">
    <name type="scientific">Shewanella indica</name>
    <dbReference type="NCBI Taxonomy" id="768528"/>
    <lineage>
        <taxon>Bacteria</taxon>
        <taxon>Pseudomonadati</taxon>
        <taxon>Pseudomonadota</taxon>
        <taxon>Gammaproteobacteria</taxon>
        <taxon>Alteromonadales</taxon>
        <taxon>Shewanellaceae</taxon>
        <taxon>Shewanella</taxon>
    </lineage>
</organism>
<comment type="caution">
    <text evidence="1">The sequence shown here is derived from an EMBL/GenBank/DDBJ whole genome shotgun (WGS) entry which is preliminary data.</text>
</comment>
<dbReference type="Proteomes" id="UP001272773">
    <property type="component" value="Unassembled WGS sequence"/>
</dbReference>
<accession>A0ABU4QDC3</accession>
<keyword evidence="2" id="KW-1185">Reference proteome</keyword>
<dbReference type="EMBL" id="JAWXXR010000001">
    <property type="protein sequence ID" value="MDX6017427.1"/>
    <property type="molecule type" value="Genomic_DNA"/>
</dbReference>
<dbReference type="InterPro" id="IPR009267">
    <property type="entry name" value="NTP_transf_6"/>
</dbReference>
<sequence length="208" mass="23653">MIYDEFEPRGSLQVSETEATELIENWLRQDRMRMQALECVANLGPIDAWLAAGFVRNLVWDKLHGTVSRLSDIDVIYFEPSDHSEVTDRAYEAKLVAALDLPWSVKNQARMHLKNNHQPYVSVSDAMSYWPEQQTALAVRLRAGELQLLNLFPLGPLLALELSPNPKSTPGVFESRLKAKNWLADYPLLKTPLLKTPLLKTPLLETLF</sequence>